<feature type="transmembrane region" description="Helical" evidence="5">
    <location>
        <begin position="283"/>
        <end position="300"/>
    </location>
</feature>
<dbReference type="PANTHER" id="PTHR10283:SF82">
    <property type="entry name" value="SOLUTE CARRIER FAMILY 13 MEMBER 2"/>
    <property type="match status" value="1"/>
</dbReference>
<keyword evidence="4 5" id="KW-0472">Membrane</keyword>
<dbReference type="Pfam" id="PF00939">
    <property type="entry name" value="Na_sulph_symp"/>
    <property type="match status" value="1"/>
</dbReference>
<dbReference type="InParanoid" id="A0A371RG85"/>
<feature type="transmembrane region" description="Helical" evidence="5">
    <location>
        <begin position="472"/>
        <end position="492"/>
    </location>
</feature>
<reference evidence="6 7" key="1">
    <citation type="submission" date="2018-08" db="EMBL/GenBank/DDBJ databases">
        <title>Parvularcula sp. SM1705, isolated from surface water of the South Sea China.</title>
        <authorList>
            <person name="Sun L."/>
        </authorList>
    </citation>
    <scope>NUCLEOTIDE SEQUENCE [LARGE SCALE GENOMIC DNA]</scope>
    <source>
        <strain evidence="6 7">SM1705</strain>
    </source>
</reference>
<dbReference type="NCBIfam" id="TIGR00785">
    <property type="entry name" value="dass"/>
    <property type="match status" value="1"/>
</dbReference>
<dbReference type="Proteomes" id="UP000264589">
    <property type="component" value="Unassembled WGS sequence"/>
</dbReference>
<feature type="transmembrane region" description="Helical" evidence="5">
    <location>
        <begin position="158"/>
        <end position="173"/>
    </location>
</feature>
<comment type="subcellular location">
    <subcellularLocation>
        <location evidence="1">Membrane</location>
        <topology evidence="1">Multi-pass membrane protein</topology>
    </subcellularLocation>
</comment>
<dbReference type="GO" id="GO:0008514">
    <property type="term" value="F:organic anion transmembrane transporter activity"/>
    <property type="evidence" value="ECO:0007669"/>
    <property type="project" value="UniProtKB-ARBA"/>
</dbReference>
<evidence type="ECO:0000313" key="6">
    <source>
        <dbReference type="EMBL" id="RFB04477.1"/>
    </source>
</evidence>
<organism evidence="6 7">
    <name type="scientific">Parvularcula marina</name>
    <dbReference type="NCBI Taxonomy" id="2292771"/>
    <lineage>
        <taxon>Bacteria</taxon>
        <taxon>Pseudomonadati</taxon>
        <taxon>Pseudomonadota</taxon>
        <taxon>Alphaproteobacteria</taxon>
        <taxon>Parvularculales</taxon>
        <taxon>Parvularculaceae</taxon>
        <taxon>Parvularcula</taxon>
    </lineage>
</organism>
<accession>A0A371RG85</accession>
<feature type="transmembrane region" description="Helical" evidence="5">
    <location>
        <begin position="352"/>
        <end position="377"/>
    </location>
</feature>
<feature type="transmembrane region" description="Helical" evidence="5">
    <location>
        <begin position="383"/>
        <end position="403"/>
    </location>
</feature>
<feature type="transmembrane region" description="Helical" evidence="5">
    <location>
        <begin position="15"/>
        <end position="33"/>
    </location>
</feature>
<dbReference type="OrthoDB" id="9766267at2"/>
<sequence>MSETQIDVRTLRQRIGIVLGPVLALAILIIGPPDSLAAIDGVGSAWAAWTVLSLLSLMAVWWVTEAIPIPVTSLLPMVVLPVAGVLSIRDAAVQYMHPVVVLLMGGFIVAKAIEKWRLHERIALNIVLRAGDHPNRLVAGFMLAAAVLSMWISNTATSIMMMPIALSVAREMLGEGRENAPLTWALLLGIAWSCSIGGLGTPIGTPTNLIVISYLNQNAGFSIGFLQWMMVGIPVVLLMVPAAWFVLTRWAFRLRSGGGAAAREVIEEHLAALGKMTTPEKRVLGMFAVIAGLWIFRRPLSELTIGSVSLSGLSDAGIAIFGVILAFLIPAGGEGNKGRALLDWPTAERIPWGVILLFGGGLSLASAISATGLGLWIGSAMSGLASLHILLVMAILTAFVIFATEVTSNVATASALMPVIGAIALTTGLEIELLAAPLAMAASCAFMLPLATGPNAVAYATGQLTIPTMAAAGFRLNLLGIVLITLAVYFIAPTVLGSGS</sequence>
<feature type="transmembrane region" description="Helical" evidence="5">
    <location>
        <begin position="185"/>
        <end position="205"/>
    </location>
</feature>
<protein>
    <submittedName>
        <fullName evidence="6">SLC13/DASS family transporter</fullName>
    </submittedName>
</protein>
<gene>
    <name evidence="6" type="ORF">DX908_03760</name>
</gene>
<evidence type="ECO:0000313" key="7">
    <source>
        <dbReference type="Proteomes" id="UP000264589"/>
    </source>
</evidence>
<keyword evidence="7" id="KW-1185">Reference proteome</keyword>
<dbReference type="AlphaFoldDB" id="A0A371RG85"/>
<feature type="transmembrane region" description="Helical" evidence="5">
    <location>
        <begin position="312"/>
        <end position="331"/>
    </location>
</feature>
<name>A0A371RG85_9PROT</name>
<dbReference type="PANTHER" id="PTHR10283">
    <property type="entry name" value="SOLUTE CARRIER FAMILY 13 MEMBER"/>
    <property type="match status" value="1"/>
</dbReference>
<dbReference type="RefSeq" id="WP_116391110.1">
    <property type="nucleotide sequence ID" value="NZ_QUQO01000001.1"/>
</dbReference>
<keyword evidence="2 5" id="KW-0812">Transmembrane</keyword>
<feature type="transmembrane region" description="Helical" evidence="5">
    <location>
        <begin position="435"/>
        <end position="460"/>
    </location>
</feature>
<comment type="caution">
    <text evidence="6">The sequence shown here is derived from an EMBL/GenBank/DDBJ whole genome shotgun (WGS) entry which is preliminary data.</text>
</comment>
<dbReference type="GO" id="GO:0005886">
    <property type="term" value="C:plasma membrane"/>
    <property type="evidence" value="ECO:0007669"/>
    <property type="project" value="TreeGrafter"/>
</dbReference>
<feature type="transmembrane region" description="Helical" evidence="5">
    <location>
        <begin position="45"/>
        <end position="64"/>
    </location>
</feature>
<evidence type="ECO:0000256" key="5">
    <source>
        <dbReference type="SAM" id="Phobius"/>
    </source>
</evidence>
<dbReference type="InterPro" id="IPR001898">
    <property type="entry name" value="SLC13A/DASS"/>
</dbReference>
<feature type="transmembrane region" description="Helical" evidence="5">
    <location>
        <begin position="71"/>
        <end position="89"/>
    </location>
</feature>
<feature type="transmembrane region" description="Helical" evidence="5">
    <location>
        <begin position="410"/>
        <end position="429"/>
    </location>
</feature>
<evidence type="ECO:0000256" key="1">
    <source>
        <dbReference type="ARBA" id="ARBA00004141"/>
    </source>
</evidence>
<evidence type="ECO:0000256" key="4">
    <source>
        <dbReference type="ARBA" id="ARBA00023136"/>
    </source>
</evidence>
<keyword evidence="3 5" id="KW-1133">Transmembrane helix</keyword>
<dbReference type="GO" id="GO:1905039">
    <property type="term" value="P:carboxylic acid transmembrane transport"/>
    <property type="evidence" value="ECO:0007669"/>
    <property type="project" value="UniProtKB-ARBA"/>
</dbReference>
<evidence type="ECO:0000256" key="3">
    <source>
        <dbReference type="ARBA" id="ARBA00022989"/>
    </source>
</evidence>
<feature type="transmembrane region" description="Helical" evidence="5">
    <location>
        <begin position="225"/>
        <end position="247"/>
    </location>
</feature>
<dbReference type="EMBL" id="QUQO01000001">
    <property type="protein sequence ID" value="RFB04477.1"/>
    <property type="molecule type" value="Genomic_DNA"/>
</dbReference>
<proteinExistence type="predicted"/>
<evidence type="ECO:0000256" key="2">
    <source>
        <dbReference type="ARBA" id="ARBA00022692"/>
    </source>
</evidence>
<dbReference type="CDD" id="cd01115">
    <property type="entry name" value="SLC13_permease"/>
    <property type="match status" value="1"/>
</dbReference>